<gene>
    <name evidence="3" type="ORF">QCO44_11670</name>
</gene>
<dbReference type="RefSeq" id="WP_368847986.1">
    <property type="nucleotide sequence ID" value="NZ_CP194411.1"/>
</dbReference>
<protein>
    <submittedName>
        <fullName evidence="3">Type II toxin-antitoxin system RelB/DinJ family antitoxin</fullName>
    </submittedName>
</protein>
<dbReference type="InterPro" id="IPR007337">
    <property type="entry name" value="RelB/DinJ"/>
</dbReference>
<reference evidence="3 4" key="1">
    <citation type="submission" date="2023-04" db="EMBL/GenBank/DDBJ databases">
        <title>Genome Sequence of Selenomonas sputigena ATCC 33150.</title>
        <authorList>
            <person name="Miller D.P."/>
            <person name="Anvari S."/>
            <person name="Polson S.W."/>
            <person name="Macdonald M."/>
            <person name="Mcdowell J.V."/>
        </authorList>
    </citation>
    <scope>NUCLEOTIDE SEQUENCE [LARGE SCALE GENOMIC DNA]</scope>
    <source>
        <strain evidence="3 4">ATCC 33150</strain>
    </source>
</reference>
<dbReference type="Gene3D" id="1.10.1220.10">
    <property type="entry name" value="Met repressor-like"/>
    <property type="match status" value="1"/>
</dbReference>
<comment type="caution">
    <text evidence="3">The sequence shown here is derived from an EMBL/GenBank/DDBJ whole genome shotgun (WGS) entry which is preliminary data.</text>
</comment>
<comment type="similarity">
    <text evidence="1">Belongs to the RelB/DinJ antitoxin family.</text>
</comment>
<keyword evidence="4" id="KW-1185">Reference proteome</keyword>
<dbReference type="NCBIfam" id="TIGR02384">
    <property type="entry name" value="RelB_DinJ"/>
    <property type="match status" value="1"/>
</dbReference>
<accession>A0ABV3X848</accession>
<evidence type="ECO:0000313" key="3">
    <source>
        <dbReference type="EMBL" id="MEX5286268.1"/>
    </source>
</evidence>
<dbReference type="EMBL" id="JARVLH010000009">
    <property type="protein sequence ID" value="MEX5286268.1"/>
    <property type="molecule type" value="Genomic_DNA"/>
</dbReference>
<dbReference type="Pfam" id="PF04221">
    <property type="entry name" value="RelB"/>
    <property type="match status" value="1"/>
</dbReference>
<dbReference type="Proteomes" id="UP001559623">
    <property type="component" value="Unassembled WGS sequence"/>
</dbReference>
<evidence type="ECO:0000256" key="2">
    <source>
        <dbReference type="ARBA" id="ARBA00022649"/>
    </source>
</evidence>
<dbReference type="PANTHER" id="PTHR38781">
    <property type="entry name" value="ANTITOXIN DINJ-RELATED"/>
    <property type="match status" value="1"/>
</dbReference>
<keyword evidence="2" id="KW-1277">Toxin-antitoxin system</keyword>
<name>A0ABV3X848_9FIRM</name>
<proteinExistence type="inferred from homology"/>
<dbReference type="InterPro" id="IPR013321">
    <property type="entry name" value="Arc_rbn_hlx_hlx"/>
</dbReference>
<sequence>MAQTLVNIRMDAELKQSMEDVCRELGMNMTTAFTIFAKKMSRERRIPFDVSVDPFYSPVNIAHLERIVADVRDGTAKFQEHDLIEADA</sequence>
<evidence type="ECO:0000313" key="4">
    <source>
        <dbReference type="Proteomes" id="UP001559623"/>
    </source>
</evidence>
<organism evidence="3 4">
    <name type="scientific">Selenomonas sputigena</name>
    <dbReference type="NCBI Taxonomy" id="69823"/>
    <lineage>
        <taxon>Bacteria</taxon>
        <taxon>Bacillati</taxon>
        <taxon>Bacillota</taxon>
        <taxon>Negativicutes</taxon>
        <taxon>Selenomonadales</taxon>
        <taxon>Selenomonadaceae</taxon>
        <taxon>Selenomonas</taxon>
    </lineage>
</organism>
<dbReference type="PANTHER" id="PTHR38781:SF1">
    <property type="entry name" value="ANTITOXIN DINJ-RELATED"/>
    <property type="match status" value="1"/>
</dbReference>
<evidence type="ECO:0000256" key="1">
    <source>
        <dbReference type="ARBA" id="ARBA00010562"/>
    </source>
</evidence>